<organism evidence="1 2">
    <name type="scientific">Periconia macrospinosa</name>
    <dbReference type="NCBI Taxonomy" id="97972"/>
    <lineage>
        <taxon>Eukaryota</taxon>
        <taxon>Fungi</taxon>
        <taxon>Dikarya</taxon>
        <taxon>Ascomycota</taxon>
        <taxon>Pezizomycotina</taxon>
        <taxon>Dothideomycetes</taxon>
        <taxon>Pleosporomycetidae</taxon>
        <taxon>Pleosporales</taxon>
        <taxon>Massarineae</taxon>
        <taxon>Periconiaceae</taxon>
        <taxon>Periconia</taxon>
    </lineage>
</organism>
<evidence type="ECO:0000313" key="1">
    <source>
        <dbReference type="EMBL" id="PVH91430.1"/>
    </source>
</evidence>
<keyword evidence="2" id="KW-1185">Reference proteome</keyword>
<proteinExistence type="predicted"/>
<dbReference type="EMBL" id="KZ805867">
    <property type="protein sequence ID" value="PVH91430.1"/>
    <property type="molecule type" value="Genomic_DNA"/>
</dbReference>
<dbReference type="Gene3D" id="2.60.270.50">
    <property type="match status" value="1"/>
</dbReference>
<evidence type="ECO:0000313" key="2">
    <source>
        <dbReference type="Proteomes" id="UP000244855"/>
    </source>
</evidence>
<dbReference type="Proteomes" id="UP000244855">
    <property type="component" value="Unassembled WGS sequence"/>
</dbReference>
<dbReference type="AlphaFoldDB" id="A0A2V1D071"/>
<reference evidence="1 2" key="1">
    <citation type="journal article" date="2018" name="Sci. Rep.">
        <title>Comparative genomics provides insights into the lifestyle and reveals functional heterogeneity of dark septate endophytic fungi.</title>
        <authorList>
            <person name="Knapp D.G."/>
            <person name="Nemeth J.B."/>
            <person name="Barry K."/>
            <person name="Hainaut M."/>
            <person name="Henrissat B."/>
            <person name="Johnson J."/>
            <person name="Kuo A."/>
            <person name="Lim J.H.P."/>
            <person name="Lipzen A."/>
            <person name="Nolan M."/>
            <person name="Ohm R.A."/>
            <person name="Tamas L."/>
            <person name="Grigoriev I.V."/>
            <person name="Spatafora J.W."/>
            <person name="Nagy L.G."/>
            <person name="Kovacs G.M."/>
        </authorList>
    </citation>
    <scope>NUCLEOTIDE SEQUENCE [LARGE SCALE GENOMIC DNA]</scope>
    <source>
        <strain evidence="1 2">DSE2036</strain>
    </source>
</reference>
<accession>A0A2V1D071</accession>
<dbReference type="OrthoDB" id="3748548at2759"/>
<name>A0A2V1D071_9PLEO</name>
<sequence length="146" mass="15942">MNRTDKTFNLLKRSVLVVFLNQTKEELCLDTDSHQLAQGTWAASNKLPPSILAGESGLWRSKSSKSGRGTMGSVAYHIAGDPLQHVVKASWKNPVLGRNSYQGSVTTSEFDLDIHGSGGAHGIVVFILRMSIRYTVCRPELIVDDG</sequence>
<gene>
    <name evidence="1" type="ORF">DM02DRAFT_620536</name>
</gene>
<protein>
    <submittedName>
        <fullName evidence="1">Uncharacterized protein</fullName>
    </submittedName>
</protein>